<feature type="region of interest" description="Disordered" evidence="9">
    <location>
        <begin position="291"/>
        <end position="358"/>
    </location>
</feature>
<dbReference type="InterPro" id="IPR054551">
    <property type="entry name" value="RSC4_Ig-like"/>
</dbReference>
<dbReference type="RefSeq" id="XP_003852298.1">
    <property type="nucleotide sequence ID" value="XM_003852250.1"/>
</dbReference>
<feature type="compositionally biased region" description="Acidic residues" evidence="9">
    <location>
        <begin position="341"/>
        <end position="352"/>
    </location>
</feature>
<dbReference type="OMA" id="LWTNAYF"/>
<dbReference type="GO" id="GO:0006368">
    <property type="term" value="P:transcription elongation by RNA polymerase II"/>
    <property type="evidence" value="ECO:0007669"/>
    <property type="project" value="TreeGrafter"/>
</dbReference>
<keyword evidence="6" id="KW-0804">Transcription</keyword>
<dbReference type="CDD" id="cd04369">
    <property type="entry name" value="Bromodomain"/>
    <property type="match status" value="1"/>
</dbReference>
<dbReference type="Proteomes" id="UP000008062">
    <property type="component" value="Chromosome 5"/>
</dbReference>
<keyword evidence="12" id="KW-1185">Reference proteome</keyword>
<feature type="domain" description="Bromo" evidence="10">
    <location>
        <begin position="377"/>
        <end position="459"/>
    </location>
</feature>
<sequence length="780" mass="85787">MDSSRKRRAVDETPTTGSATKKLKLLVSRMHIAIICARSHAQWPNDGCASAPPVAFSVLWWEWWMFRRVGEQKMKRELRATEHGRHLHNPPSSSTSVIRRQVEITTASATCKLASRTFSLTLCLPLQNSNPAPVPQQPSAETVQKVGLKLIGQINNATDKTYAIARLPDSHSRTNQQHSGRTISDAFIDLPDRVDFHDYYVQTKMPISVSMVEDKIRRNGYATITEIESDLKRMVQNAKEYNMPKSDIYEDAERIRKLVYNYMKIHNPAYTLDPNYQSFCTPIPETKITLTNGGAHSAGNVKAEPGSRGGSSKPRASLGPKASEPPSERKSSAAPSASAAEGEDQVDADVDDTGNRDFTGKTFQEAQQMIVAELISHAEDGVEIFTPFVTLPSRKLEDYYKTIRHPVSLKSVQKRTRGIHGRAPPTGRTDFKTWDAFEEEISFIWRNAREYNLDGSEMYELAGEFEGYFKAQLAEAKSKVEEPAARITLAAPKKSGITLNLGQHRSSPTPGVSVDNEALARQRQMVQAGVNGQQTQAKPTPPVNGATRPPSQGMQDARPSSSAQALPPASAPVKNERVSTMSPAATMAPAVQAIPNGHTNGMMPPPLQRHMSGSPYPAQPTMAPPVTSFHFTAPSALPPTPIREYPISQSLLPVVTLSTHPQLRLQKPYSLAVPPHASLSQQSRTITLPSTHYYVQIAPTISRELSMGRAYKMFVTVNGTRLTQRDTQFHADSGKRTHMYEGSLASGVNRIEVEVAAAKVDGDGKGLDVEKVTIFANLTR</sequence>
<keyword evidence="5 8" id="KW-0103">Bromodomain</keyword>
<gene>
    <name evidence="11" type="primary">BRD2403</name>
    <name evidence="11" type="ORF">MYCGRDRAFT_109619</name>
</gene>
<keyword evidence="3" id="KW-0156">Chromatin regulator</keyword>
<dbReference type="Gene3D" id="1.20.920.10">
    <property type="entry name" value="Bromodomain-like"/>
    <property type="match status" value="2"/>
</dbReference>
<dbReference type="AlphaFoldDB" id="F9XBT3"/>
<evidence type="ECO:0000256" key="9">
    <source>
        <dbReference type="SAM" id="MobiDB-lite"/>
    </source>
</evidence>
<protein>
    <submittedName>
        <fullName evidence="11">RSC complex protein</fullName>
    </submittedName>
</protein>
<dbReference type="GO" id="GO:0016586">
    <property type="term" value="C:RSC-type complex"/>
    <property type="evidence" value="ECO:0007669"/>
    <property type="project" value="InterPro"/>
</dbReference>
<dbReference type="InterPro" id="IPR001487">
    <property type="entry name" value="Bromodomain"/>
</dbReference>
<dbReference type="InterPro" id="IPR037382">
    <property type="entry name" value="Rsc/polybromo"/>
</dbReference>
<proteinExistence type="predicted"/>
<dbReference type="GO" id="GO:0003682">
    <property type="term" value="F:chromatin binding"/>
    <property type="evidence" value="ECO:0007669"/>
    <property type="project" value="TreeGrafter"/>
</dbReference>
<dbReference type="FunFam" id="1.20.920.10:FF:000083">
    <property type="entry name" value="WGS project CABT00000000 data, contig 2.8"/>
    <property type="match status" value="1"/>
</dbReference>
<dbReference type="InterPro" id="IPR036427">
    <property type="entry name" value="Bromodomain-like_sf"/>
</dbReference>
<evidence type="ECO:0000256" key="6">
    <source>
        <dbReference type="ARBA" id="ARBA00023163"/>
    </source>
</evidence>
<dbReference type="SMART" id="SM00297">
    <property type="entry name" value="BROMO"/>
    <property type="match status" value="2"/>
</dbReference>
<evidence type="ECO:0000256" key="5">
    <source>
        <dbReference type="ARBA" id="ARBA00023117"/>
    </source>
</evidence>
<feature type="domain" description="Bromo" evidence="10">
    <location>
        <begin position="179"/>
        <end position="249"/>
    </location>
</feature>
<dbReference type="InParanoid" id="F9XBT3"/>
<evidence type="ECO:0000313" key="12">
    <source>
        <dbReference type="Proteomes" id="UP000008062"/>
    </source>
</evidence>
<evidence type="ECO:0000256" key="3">
    <source>
        <dbReference type="ARBA" id="ARBA00022853"/>
    </source>
</evidence>
<evidence type="ECO:0000256" key="2">
    <source>
        <dbReference type="ARBA" id="ARBA00022737"/>
    </source>
</evidence>
<keyword evidence="4" id="KW-0805">Transcription regulation</keyword>
<dbReference type="PANTHER" id="PTHR16062">
    <property type="entry name" value="SWI/SNF-RELATED"/>
    <property type="match status" value="1"/>
</dbReference>
<feature type="compositionally biased region" description="Low complexity" evidence="9">
    <location>
        <begin position="559"/>
        <end position="572"/>
    </location>
</feature>
<dbReference type="PANTHER" id="PTHR16062:SF19">
    <property type="entry name" value="PROTEIN POLYBROMO-1"/>
    <property type="match status" value="1"/>
</dbReference>
<keyword evidence="2" id="KW-0677">Repeat</keyword>
<dbReference type="PROSITE" id="PS50014">
    <property type="entry name" value="BROMODOMAIN_2"/>
    <property type="match status" value="2"/>
</dbReference>
<dbReference type="SUPFAM" id="SSF47370">
    <property type="entry name" value="Bromodomain"/>
    <property type="match status" value="2"/>
</dbReference>
<evidence type="ECO:0000256" key="7">
    <source>
        <dbReference type="ARBA" id="ARBA00023242"/>
    </source>
</evidence>
<keyword evidence="7" id="KW-0539">Nucleus</keyword>
<reference evidence="11 12" key="1">
    <citation type="journal article" date="2011" name="PLoS Genet.">
        <title>Finished genome of the fungal wheat pathogen Mycosphaerella graminicola reveals dispensome structure, chromosome plasticity, and stealth pathogenesis.</title>
        <authorList>
            <person name="Goodwin S.B."/>
            <person name="Ben M'barek S."/>
            <person name="Dhillon B."/>
            <person name="Wittenberg A.H.J."/>
            <person name="Crane C.F."/>
            <person name="Hane J.K."/>
            <person name="Foster A.J."/>
            <person name="Van der Lee T.A.J."/>
            <person name="Grimwood J."/>
            <person name="Aerts A."/>
            <person name="Antoniw J."/>
            <person name="Bailey A."/>
            <person name="Bluhm B."/>
            <person name="Bowler J."/>
            <person name="Bristow J."/>
            <person name="van der Burgt A."/>
            <person name="Canto-Canche B."/>
            <person name="Churchill A.C.L."/>
            <person name="Conde-Ferraez L."/>
            <person name="Cools H.J."/>
            <person name="Coutinho P.M."/>
            <person name="Csukai M."/>
            <person name="Dehal P."/>
            <person name="De Wit P."/>
            <person name="Donzelli B."/>
            <person name="van de Geest H.C."/>
            <person name="van Ham R.C.H.J."/>
            <person name="Hammond-Kosack K.E."/>
            <person name="Henrissat B."/>
            <person name="Kilian A."/>
            <person name="Kobayashi A.K."/>
            <person name="Koopmann E."/>
            <person name="Kourmpetis Y."/>
            <person name="Kuzniar A."/>
            <person name="Lindquist E."/>
            <person name="Lombard V."/>
            <person name="Maliepaard C."/>
            <person name="Martins N."/>
            <person name="Mehrabi R."/>
            <person name="Nap J.P.H."/>
            <person name="Ponomarenko A."/>
            <person name="Rudd J.J."/>
            <person name="Salamov A."/>
            <person name="Schmutz J."/>
            <person name="Schouten H.J."/>
            <person name="Shapiro H."/>
            <person name="Stergiopoulos I."/>
            <person name="Torriani S.F.F."/>
            <person name="Tu H."/>
            <person name="de Vries R.P."/>
            <person name="Waalwijk C."/>
            <person name="Ware S.B."/>
            <person name="Wiebenga A."/>
            <person name="Zwiers L.-H."/>
            <person name="Oliver R.P."/>
            <person name="Grigoriev I.V."/>
            <person name="Kema G.H.J."/>
        </authorList>
    </citation>
    <scope>NUCLEOTIDE SEQUENCE [LARGE SCALE GENOMIC DNA]</scope>
    <source>
        <strain evidence="12">CBS 115943 / IPO323</strain>
    </source>
</reference>
<dbReference type="GO" id="GO:0006338">
    <property type="term" value="P:chromatin remodeling"/>
    <property type="evidence" value="ECO:0007669"/>
    <property type="project" value="InterPro"/>
</dbReference>
<evidence type="ECO:0000313" key="11">
    <source>
        <dbReference type="EMBL" id="EGP87274.1"/>
    </source>
</evidence>
<dbReference type="Pfam" id="PF22994">
    <property type="entry name" value="RSC4_Ig_like"/>
    <property type="match status" value="1"/>
</dbReference>
<dbReference type="PRINTS" id="PR00503">
    <property type="entry name" value="BROMODOMAIN"/>
</dbReference>
<name>F9XBT3_ZYMTI</name>
<evidence type="ECO:0000256" key="4">
    <source>
        <dbReference type="ARBA" id="ARBA00023015"/>
    </source>
</evidence>
<comment type="subcellular location">
    <subcellularLocation>
        <location evidence="1">Nucleus</location>
    </subcellularLocation>
</comment>
<dbReference type="STRING" id="336722.F9XBT3"/>
<organism evidence="11 12">
    <name type="scientific">Zymoseptoria tritici (strain CBS 115943 / IPO323)</name>
    <name type="common">Speckled leaf blotch fungus</name>
    <name type="synonym">Septoria tritici</name>
    <dbReference type="NCBI Taxonomy" id="336722"/>
    <lineage>
        <taxon>Eukaryota</taxon>
        <taxon>Fungi</taxon>
        <taxon>Dikarya</taxon>
        <taxon>Ascomycota</taxon>
        <taxon>Pezizomycotina</taxon>
        <taxon>Dothideomycetes</taxon>
        <taxon>Dothideomycetidae</taxon>
        <taxon>Mycosphaerellales</taxon>
        <taxon>Mycosphaerellaceae</taxon>
        <taxon>Zymoseptoria</taxon>
    </lineage>
</organism>
<evidence type="ECO:0000256" key="8">
    <source>
        <dbReference type="PROSITE-ProRule" id="PRU00035"/>
    </source>
</evidence>
<dbReference type="OrthoDB" id="6017at2759"/>
<evidence type="ECO:0000259" key="10">
    <source>
        <dbReference type="PROSITE" id="PS50014"/>
    </source>
</evidence>
<dbReference type="EMBL" id="CM001200">
    <property type="protein sequence ID" value="EGP87274.1"/>
    <property type="molecule type" value="Genomic_DNA"/>
</dbReference>
<dbReference type="HOGENOM" id="CLU_012767_0_0_1"/>
<dbReference type="KEGG" id="ztr:MYCGRDRAFT_109619"/>
<feature type="region of interest" description="Disordered" evidence="9">
    <location>
        <begin position="527"/>
        <end position="581"/>
    </location>
</feature>
<dbReference type="Pfam" id="PF00439">
    <property type="entry name" value="Bromodomain"/>
    <property type="match status" value="2"/>
</dbReference>
<accession>F9XBT3</accession>
<dbReference type="eggNOG" id="KOG1827">
    <property type="taxonomic scope" value="Eukaryota"/>
</dbReference>
<evidence type="ECO:0000256" key="1">
    <source>
        <dbReference type="ARBA" id="ARBA00004123"/>
    </source>
</evidence>
<dbReference type="GeneID" id="13396830"/>